<name>A0A098B7B2_DESHA</name>
<keyword evidence="2" id="KW-0186">Copper</keyword>
<evidence type="ECO:0000259" key="3">
    <source>
        <dbReference type="PROSITE" id="PS50846"/>
    </source>
</evidence>
<accession>A0A098B7B2</accession>
<dbReference type="NCBIfam" id="TIGR00003">
    <property type="entry name" value="copper ion binding protein"/>
    <property type="match status" value="1"/>
</dbReference>
<dbReference type="PRINTS" id="PR00944">
    <property type="entry name" value="CUEXPORT"/>
</dbReference>
<dbReference type="PATRIC" id="fig|49338.4.peg.5258"/>
<dbReference type="GO" id="GO:0006825">
    <property type="term" value="P:copper ion transport"/>
    <property type="evidence" value="ECO:0007669"/>
    <property type="project" value="InterPro"/>
</dbReference>
<dbReference type="Gene3D" id="3.30.70.100">
    <property type="match status" value="1"/>
</dbReference>
<dbReference type="CDD" id="cd00371">
    <property type="entry name" value="HMA"/>
    <property type="match status" value="1"/>
</dbReference>
<dbReference type="FunFam" id="3.30.70.100:FF:000001">
    <property type="entry name" value="ATPase copper transporting beta"/>
    <property type="match status" value="1"/>
</dbReference>
<evidence type="ECO:0000313" key="4">
    <source>
        <dbReference type="EMBL" id="CDX04773.1"/>
    </source>
</evidence>
<feature type="domain" description="HMA" evidence="3">
    <location>
        <begin position="1"/>
        <end position="66"/>
    </location>
</feature>
<dbReference type="InterPro" id="IPR036163">
    <property type="entry name" value="HMA_dom_sf"/>
</dbReference>
<dbReference type="InterPro" id="IPR000428">
    <property type="entry name" value="Cu-bd"/>
</dbReference>
<dbReference type="GO" id="GO:0005507">
    <property type="term" value="F:copper ion binding"/>
    <property type="evidence" value="ECO:0007669"/>
    <property type="project" value="InterPro"/>
</dbReference>
<dbReference type="RefSeq" id="WP_011461873.1">
    <property type="nucleotide sequence ID" value="NZ_LK996017.1"/>
</dbReference>
<dbReference type="SUPFAM" id="SSF55008">
    <property type="entry name" value="HMA, heavy metal-associated domain"/>
    <property type="match status" value="1"/>
</dbReference>
<sequence length="71" mass="7595">MKKKVSIEGMSCGHCVNHVREALGELKGVTNVEVSLEGKYATLEASENVSDEAIKAAVDEVGYEVVDVQEA</sequence>
<dbReference type="InterPro" id="IPR017969">
    <property type="entry name" value="Heavy-metal-associated_CS"/>
</dbReference>
<dbReference type="InterPro" id="IPR006122">
    <property type="entry name" value="HMA_Cu_ion-bd"/>
</dbReference>
<dbReference type="AlphaFoldDB" id="A0A098B7B2"/>
<dbReference type="PROSITE" id="PS50846">
    <property type="entry name" value="HMA_2"/>
    <property type="match status" value="1"/>
</dbReference>
<evidence type="ECO:0000256" key="1">
    <source>
        <dbReference type="ARBA" id="ARBA00022723"/>
    </source>
</evidence>
<evidence type="ECO:0000256" key="2">
    <source>
        <dbReference type="ARBA" id="ARBA00023008"/>
    </source>
</evidence>
<dbReference type="Pfam" id="PF00403">
    <property type="entry name" value="HMA"/>
    <property type="match status" value="1"/>
</dbReference>
<protein>
    <submittedName>
        <fullName evidence="4">Heavy-metal-associated domain</fullName>
    </submittedName>
</protein>
<keyword evidence="1" id="KW-0479">Metal-binding</keyword>
<proteinExistence type="predicted"/>
<dbReference type="PROSITE" id="PS01047">
    <property type="entry name" value="HMA_1"/>
    <property type="match status" value="1"/>
</dbReference>
<gene>
    <name evidence="4" type="ORF">DPCES_4887</name>
</gene>
<organism evidence="4">
    <name type="scientific">Desulfitobacterium hafniense</name>
    <name type="common">Desulfitobacterium frappieri</name>
    <dbReference type="NCBI Taxonomy" id="49338"/>
    <lineage>
        <taxon>Bacteria</taxon>
        <taxon>Bacillati</taxon>
        <taxon>Bacillota</taxon>
        <taxon>Clostridia</taxon>
        <taxon>Eubacteriales</taxon>
        <taxon>Desulfitobacteriaceae</taxon>
        <taxon>Desulfitobacterium</taxon>
    </lineage>
</organism>
<reference evidence="4" key="1">
    <citation type="submission" date="2014-07" db="EMBL/GenBank/DDBJ databases">
        <authorList>
            <person name="Hornung V.Bastian."/>
        </authorList>
    </citation>
    <scope>NUCLEOTIDE SEQUENCE</scope>
    <source>
        <strain evidence="4">PCE-S</strain>
    </source>
</reference>
<dbReference type="EMBL" id="LK996017">
    <property type="protein sequence ID" value="CDX04773.1"/>
    <property type="molecule type" value="Genomic_DNA"/>
</dbReference>
<dbReference type="InterPro" id="IPR006121">
    <property type="entry name" value="HMA_dom"/>
</dbReference>